<feature type="compositionally biased region" description="Polar residues" evidence="3">
    <location>
        <begin position="1750"/>
        <end position="1768"/>
    </location>
</feature>
<feature type="compositionally biased region" description="Polar residues" evidence="3">
    <location>
        <begin position="662"/>
        <end position="672"/>
    </location>
</feature>
<comment type="caution">
    <text evidence="6">The sequence shown here is derived from an EMBL/GenBank/DDBJ whole genome shotgun (WGS) entry which is preliminary data.</text>
</comment>
<dbReference type="PANTHER" id="PTHR23113:SF363">
    <property type="entry name" value="PROTEIN SON OF SEVENLESS"/>
    <property type="match status" value="1"/>
</dbReference>
<dbReference type="InterPro" id="IPR009072">
    <property type="entry name" value="Histone-fold"/>
</dbReference>
<gene>
    <name evidence="6" type="ORF">CRM22_006005</name>
</gene>
<dbReference type="Gene3D" id="2.30.29.30">
    <property type="entry name" value="Pleckstrin-homology domain (PH domain)/Phosphotyrosine-binding domain (PTB)"/>
    <property type="match status" value="1"/>
</dbReference>
<dbReference type="SMART" id="SM00229">
    <property type="entry name" value="RasGEFN"/>
    <property type="match status" value="1"/>
</dbReference>
<dbReference type="Gene3D" id="1.10.840.10">
    <property type="entry name" value="Ras guanine-nucleotide exchange factors catalytic domain"/>
    <property type="match status" value="1"/>
</dbReference>
<dbReference type="OrthoDB" id="546434at2759"/>
<feature type="region of interest" description="Disordered" evidence="3">
    <location>
        <begin position="460"/>
        <end position="509"/>
    </location>
</feature>
<dbReference type="Pfam" id="PF00618">
    <property type="entry name" value="RasGEF_N"/>
    <property type="match status" value="1"/>
</dbReference>
<dbReference type="SMART" id="SM00147">
    <property type="entry name" value="RasGEF"/>
    <property type="match status" value="1"/>
</dbReference>
<dbReference type="GO" id="GO:0046982">
    <property type="term" value="F:protein heterodimerization activity"/>
    <property type="evidence" value="ECO:0007669"/>
    <property type="project" value="InterPro"/>
</dbReference>
<feature type="region of interest" description="Disordered" evidence="3">
    <location>
        <begin position="1689"/>
        <end position="1728"/>
    </location>
</feature>
<feature type="compositionally biased region" description="Low complexity" evidence="3">
    <location>
        <begin position="1709"/>
        <end position="1721"/>
    </location>
</feature>
<dbReference type="EMBL" id="SJOL01006495">
    <property type="protein sequence ID" value="TGZ65168.1"/>
    <property type="molecule type" value="Genomic_DNA"/>
</dbReference>
<feature type="compositionally biased region" description="Polar residues" evidence="3">
    <location>
        <begin position="1911"/>
        <end position="1926"/>
    </location>
</feature>
<organism evidence="6 7">
    <name type="scientific">Opisthorchis felineus</name>
    <dbReference type="NCBI Taxonomy" id="147828"/>
    <lineage>
        <taxon>Eukaryota</taxon>
        <taxon>Metazoa</taxon>
        <taxon>Spiralia</taxon>
        <taxon>Lophotrochozoa</taxon>
        <taxon>Platyhelminthes</taxon>
        <taxon>Trematoda</taxon>
        <taxon>Digenea</taxon>
        <taxon>Opisthorchiida</taxon>
        <taxon>Opisthorchiata</taxon>
        <taxon>Opisthorchiidae</taxon>
        <taxon>Opisthorchis</taxon>
    </lineage>
</organism>
<dbReference type="STRING" id="147828.A0A4S2LV99"/>
<accession>A0A4S2LV99</accession>
<feature type="compositionally biased region" description="Polar residues" evidence="3">
    <location>
        <begin position="1082"/>
        <end position="1094"/>
    </location>
</feature>
<dbReference type="SUPFAM" id="SSF48366">
    <property type="entry name" value="Ras GEF"/>
    <property type="match status" value="1"/>
</dbReference>
<feature type="region of interest" description="Disordered" evidence="3">
    <location>
        <begin position="1850"/>
        <end position="1926"/>
    </location>
</feature>
<feature type="region of interest" description="Disordered" evidence="3">
    <location>
        <begin position="1055"/>
        <end position="1096"/>
    </location>
</feature>
<dbReference type="Pfam" id="PF00617">
    <property type="entry name" value="RasGEF"/>
    <property type="match status" value="1"/>
</dbReference>
<dbReference type="InterPro" id="IPR000651">
    <property type="entry name" value="Ras-like_Gua-exchang_fac_N"/>
</dbReference>
<feature type="compositionally biased region" description="Low complexity" evidence="3">
    <location>
        <begin position="1858"/>
        <end position="1871"/>
    </location>
</feature>
<sequence length="1973" mass="219046">MSTGISRQTSTVSLVSQSSVQLEAVVLVQYLNRYKEVLQVGCERVLKSKYDDILRRGHATSCSSDTISSALFGPRTPRETTVTASDGRPLFTHRRLDTEAREALVHHLIELLATIILPDPPQSMNEVDNKIAGGLPSIPDKMMPTEADVEQYRELALKKRKGALHLPVKEIYTAFKEFNGRFSFIVCLYIVAIAEHIIGQFLQAAICYEEKALTSDVIRASTVEALFRTYRDHMRNRRKLFETRLANMFPQDYDKCVDELYTFLHTSLDQLNLLLRVFREPVLMHSTDDQSQEDHAHVIFGSLLDLYNNLRIFMESLDSEEEDITGSILEEPTVRCAPPSQPNDASVTMGLGSVSSERFSFPDLLDPANTSSTSVGRSLREKGSCTDHPNNRCRLVGISLIELAEDDSLHMFSQYATTLLNFFSRDRIWALIDNGTLVPVLCRLSRTILHTVFRYKSSASPHASDLRSPDPHSFSCSRCSSWDSVPDPRRRSISSSTATPLSAASFTGTSPKHALDTLEKLVRPYLRQHNVSQSSSDLENLTNSANCNYLTNAFKYLLSRLLLLPIFQFLYLHELIKTLHHLAFDDEDRARLNEVLSMLTKTRSSLERDLSKHPWVCLQLTRLISTGHLGGQFRSLYMDLLAGPNTPPSPSNRNIPSSPSNATGSNGHSSPGVTGTQGFHVFGFPATSTSTDSIPSQQCVKADEIERLLGGREKLLSSTSGKSIMGDFVLEGRLHLMTEGKRSSVEQIAYLFTGILFICKWQERRSALNPGSGQLQVLRVKHRIPLDAIHVNDVPPLVQPNLPAHVGNSGTITSSAVGAAVLAAASTGHGAVQHMAVGLAHPEFANSSISNLIVSGMNGSITSQASLATIGGHGLAAYPYTFELEFVSSPLAGTLQSAGGIAVESRPCCQHSRQHSNNTTSSGVDADDLVPNSECSATANTTFACSCFPPGSQVRRIWLAFRTPEEKADWMASLLSIQWHRPLLRYIRTLPKLEIPLRLPSPTVYRFAQPDTSENVVFDNPSSVNPNENVCEFADSLDSSEEGIDGNDEVLSEAEDLVDNSTSVPSAQSPSQLGNPNEDKNSPNLTTITVTSKNHPGPSHFFGGYGTVSSRTTTSAGYPPLLHPQIRMATLEKLIERLTYPTYFDARLVNTFLLAYRRVTTPETFLEMLIERFRVPDPEFLPEEFEFDESKGQLESPAQHMLKRFRSGYKKRVQTRVLMVLSRWVRSQRYFQNDFLPNHDLRRRLSEFLASIQVRHLSACVRRIQQYLQTHAQEFPPDLASDTNVPRLTLEGYTGLNIRRAGSLSSPVRSTTDSSAESIGLDITAIHPYRLAEQVTLYEWELYRAVQFWEVEGRDRVGNSTPNLDRSKRFSNRFRNWLVYAILAEPHMEDRCVAIKRVIDLMLIMERMNNLQGSQEAKSALISASVFRLRRSFEAIERNKHYREVVARLRRENTFGTKARQKSPFQSSSSSIAANQTSLFGLHTTLMSLDKPSSNAGLSQSIPTGVLGLPFATRSSKAHERRIKALEKQHASGTAYLPCVPFIAAGVMTRLIHLDLRHPDTITTNSGAVLINCWKHQQLAEVVERYLAFQRIPYSFEVKPDIRRRLEHLDPLEMAGASSESEFEARMYELSMAYEPRDSESVPENFAPAMDRRLSKEAIEASNLLSTRPLKERMSLHSIFIFEAAIHSASPRGRGPTKSQLRQRSVAKTSSSQQSTCSTDSFEQSSYPLQSTPHVQHRYLPLPSSDVVGSASSIHSSTSPGGIHQHSMSDSLVLSSPKRFPLNVSSPSYHQQTLSAVDMLSHRALDLSPPVTPFCTANHSLHGSARAHSSIPPPLPPRKSQTAGITTRIIHSPIPLGSTTDTTAVSAPTTPHAKRDSDPRTLQHIQGDYPPRPPPLPPRMSGLNRAFLNQPGKSGRTSTSPSPNSESAFVFNLETLVSPNDQPANIPPPLPPRRTTCNAVRPRSNERLAIAPT</sequence>
<evidence type="ECO:0000313" key="7">
    <source>
        <dbReference type="Proteomes" id="UP000308267"/>
    </source>
</evidence>
<dbReference type="InterPro" id="IPR008937">
    <property type="entry name" value="Ras-like_GEF"/>
</dbReference>
<name>A0A4S2LV99_OPIFE</name>
<evidence type="ECO:0000313" key="6">
    <source>
        <dbReference type="EMBL" id="TGZ65168.1"/>
    </source>
</evidence>
<keyword evidence="1 2" id="KW-0344">Guanine-nucleotide releasing factor</keyword>
<dbReference type="InterPro" id="IPR023578">
    <property type="entry name" value="Ras_GEF_dom_sf"/>
</dbReference>
<feature type="region of interest" description="Disordered" evidence="3">
    <location>
        <begin position="1939"/>
        <end position="1958"/>
    </location>
</feature>
<feature type="domain" description="Ras-GEF" evidence="4">
    <location>
        <begin position="1327"/>
        <end position="1637"/>
    </location>
</feature>
<feature type="compositionally biased region" description="Low complexity" evidence="3">
    <location>
        <begin position="493"/>
        <end position="507"/>
    </location>
</feature>
<dbReference type="CDD" id="cd06224">
    <property type="entry name" value="REM"/>
    <property type="match status" value="1"/>
</dbReference>
<dbReference type="PROSITE" id="PS50009">
    <property type="entry name" value="RASGEF_CAT"/>
    <property type="match status" value="1"/>
</dbReference>
<dbReference type="InterPro" id="IPR001895">
    <property type="entry name" value="RASGEF_cat_dom"/>
</dbReference>
<evidence type="ECO:0000256" key="3">
    <source>
        <dbReference type="SAM" id="MobiDB-lite"/>
    </source>
</evidence>
<evidence type="ECO:0008006" key="8">
    <source>
        <dbReference type="Google" id="ProtNLM"/>
    </source>
</evidence>
<dbReference type="Proteomes" id="UP000308267">
    <property type="component" value="Unassembled WGS sequence"/>
</dbReference>
<dbReference type="GO" id="GO:0007265">
    <property type="term" value="P:Ras protein signal transduction"/>
    <property type="evidence" value="ECO:0007669"/>
    <property type="project" value="TreeGrafter"/>
</dbReference>
<dbReference type="InterPro" id="IPR036964">
    <property type="entry name" value="RASGEF_cat_dom_sf"/>
</dbReference>
<reference evidence="6 7" key="1">
    <citation type="journal article" date="2019" name="BMC Genomics">
        <title>New insights from Opisthorchis felineus genome: update on genomics of the epidemiologically important liver flukes.</title>
        <authorList>
            <person name="Ershov N.I."/>
            <person name="Mordvinov V.A."/>
            <person name="Prokhortchouk E.B."/>
            <person name="Pakharukova M.Y."/>
            <person name="Gunbin K.V."/>
            <person name="Ustyantsev K."/>
            <person name="Genaev M.A."/>
            <person name="Blinov A.G."/>
            <person name="Mazur A."/>
            <person name="Boulygina E."/>
            <person name="Tsygankova S."/>
            <person name="Khrameeva E."/>
            <person name="Chekanov N."/>
            <person name="Fan G."/>
            <person name="Xiao A."/>
            <person name="Zhang H."/>
            <person name="Xu X."/>
            <person name="Yang H."/>
            <person name="Solovyev V."/>
            <person name="Lee S.M."/>
            <person name="Liu X."/>
            <person name="Afonnikov D.A."/>
            <person name="Skryabin K.G."/>
        </authorList>
    </citation>
    <scope>NUCLEOTIDE SEQUENCE [LARGE SCALE GENOMIC DNA]</scope>
    <source>
        <strain evidence="6">AK-0245</strain>
        <tissue evidence="6">Whole organism</tissue>
    </source>
</reference>
<feature type="compositionally biased region" description="Polar residues" evidence="3">
    <location>
        <begin position="1059"/>
        <end position="1075"/>
    </location>
</feature>
<feature type="compositionally biased region" description="Low complexity" evidence="3">
    <location>
        <begin position="651"/>
        <end position="661"/>
    </location>
</feature>
<dbReference type="Gene3D" id="1.20.870.10">
    <property type="entry name" value="Son of sevenless (SoS) protein Chain: S domain 1"/>
    <property type="match status" value="1"/>
</dbReference>
<dbReference type="InterPro" id="IPR011993">
    <property type="entry name" value="PH-like_dom_sf"/>
</dbReference>
<feature type="compositionally biased region" description="Low complexity" evidence="3">
    <location>
        <begin position="473"/>
        <end position="484"/>
    </location>
</feature>
<dbReference type="PROSITE" id="PS50212">
    <property type="entry name" value="RASGEF_NTER"/>
    <property type="match status" value="1"/>
</dbReference>
<evidence type="ECO:0000259" key="4">
    <source>
        <dbReference type="PROSITE" id="PS50009"/>
    </source>
</evidence>
<feature type="compositionally biased region" description="Polar residues" evidence="3">
    <location>
        <begin position="1697"/>
        <end position="1708"/>
    </location>
</feature>
<feature type="region of interest" description="Disordered" evidence="3">
    <location>
        <begin position="644"/>
        <end position="672"/>
    </location>
</feature>
<dbReference type="GO" id="GO:0005085">
    <property type="term" value="F:guanyl-nucleotide exchange factor activity"/>
    <property type="evidence" value="ECO:0007669"/>
    <property type="project" value="UniProtKB-KW"/>
</dbReference>
<dbReference type="SUPFAM" id="SSF50729">
    <property type="entry name" value="PH domain-like"/>
    <property type="match status" value="1"/>
</dbReference>
<dbReference type="PANTHER" id="PTHR23113">
    <property type="entry name" value="GUANINE NUCLEOTIDE EXCHANGE FACTOR"/>
    <property type="match status" value="1"/>
</dbReference>
<evidence type="ECO:0000256" key="1">
    <source>
        <dbReference type="ARBA" id="ARBA00022658"/>
    </source>
</evidence>
<dbReference type="Gene3D" id="1.10.20.10">
    <property type="entry name" value="Histone, subunit A"/>
    <property type="match status" value="1"/>
</dbReference>
<proteinExistence type="predicted"/>
<keyword evidence="7" id="KW-1185">Reference proteome</keyword>
<dbReference type="GO" id="GO:0005886">
    <property type="term" value="C:plasma membrane"/>
    <property type="evidence" value="ECO:0007669"/>
    <property type="project" value="TreeGrafter"/>
</dbReference>
<feature type="domain" description="N-terminal Ras-GEF" evidence="5">
    <location>
        <begin position="1122"/>
        <end position="1272"/>
    </location>
</feature>
<protein>
    <recommendedName>
        <fullName evidence="8">Ras-GEF domain-containing protein</fullName>
    </recommendedName>
</protein>
<evidence type="ECO:0000256" key="2">
    <source>
        <dbReference type="PROSITE-ProRule" id="PRU00168"/>
    </source>
</evidence>
<evidence type="ECO:0000259" key="5">
    <source>
        <dbReference type="PROSITE" id="PS50212"/>
    </source>
</evidence>
<feature type="region of interest" description="Disordered" evidence="3">
    <location>
        <begin position="1749"/>
        <end position="1768"/>
    </location>
</feature>